<feature type="transmembrane region" description="Helical" evidence="1">
    <location>
        <begin position="50"/>
        <end position="72"/>
    </location>
</feature>
<protein>
    <submittedName>
        <fullName evidence="2">Uncharacterized protein</fullName>
    </submittedName>
</protein>
<evidence type="ECO:0000313" key="2">
    <source>
        <dbReference type="EMBL" id="ONI20161.1"/>
    </source>
</evidence>
<feature type="transmembrane region" description="Helical" evidence="1">
    <location>
        <begin position="20"/>
        <end position="38"/>
    </location>
</feature>
<gene>
    <name evidence="2" type="ORF">PRUPE_2G000300</name>
</gene>
<keyword evidence="1" id="KW-0472">Membrane</keyword>
<dbReference type="AlphaFoldDB" id="A0A251Q8I8"/>
<dbReference type="Proteomes" id="UP000006882">
    <property type="component" value="Chromosome G2"/>
</dbReference>
<keyword evidence="1" id="KW-1133">Transmembrane helix</keyword>
<keyword evidence="3" id="KW-1185">Reference proteome</keyword>
<evidence type="ECO:0000313" key="3">
    <source>
        <dbReference type="Proteomes" id="UP000006882"/>
    </source>
</evidence>
<dbReference type="Gramene" id="ONI20161">
    <property type="protein sequence ID" value="ONI20161"/>
    <property type="gene ID" value="PRUPE_2G000300"/>
</dbReference>
<reference evidence="2 3" key="1">
    <citation type="journal article" date="2013" name="Nat. Genet.">
        <title>The high-quality draft genome of peach (Prunus persica) identifies unique patterns of genetic diversity, domestication and genome evolution.</title>
        <authorList>
            <consortium name="International Peach Genome Initiative"/>
            <person name="Verde I."/>
            <person name="Abbott A.G."/>
            <person name="Scalabrin S."/>
            <person name="Jung S."/>
            <person name="Shu S."/>
            <person name="Marroni F."/>
            <person name="Zhebentyayeva T."/>
            <person name="Dettori M.T."/>
            <person name="Grimwood J."/>
            <person name="Cattonaro F."/>
            <person name="Zuccolo A."/>
            <person name="Rossini L."/>
            <person name="Jenkins J."/>
            <person name="Vendramin E."/>
            <person name="Meisel L.A."/>
            <person name="Decroocq V."/>
            <person name="Sosinski B."/>
            <person name="Prochnik S."/>
            <person name="Mitros T."/>
            <person name="Policriti A."/>
            <person name="Cipriani G."/>
            <person name="Dondini L."/>
            <person name="Ficklin S."/>
            <person name="Goodstein D.M."/>
            <person name="Xuan P."/>
            <person name="Del Fabbro C."/>
            <person name="Aramini V."/>
            <person name="Copetti D."/>
            <person name="Gonzalez S."/>
            <person name="Horner D.S."/>
            <person name="Falchi R."/>
            <person name="Lucas S."/>
            <person name="Mica E."/>
            <person name="Maldonado J."/>
            <person name="Lazzari B."/>
            <person name="Bielenberg D."/>
            <person name="Pirona R."/>
            <person name="Miculan M."/>
            <person name="Barakat A."/>
            <person name="Testolin R."/>
            <person name="Stella A."/>
            <person name="Tartarini S."/>
            <person name="Tonutti P."/>
            <person name="Arus P."/>
            <person name="Orellana A."/>
            <person name="Wells C."/>
            <person name="Main D."/>
            <person name="Vizzotto G."/>
            <person name="Silva H."/>
            <person name="Salamini F."/>
            <person name="Schmutz J."/>
            <person name="Morgante M."/>
            <person name="Rokhsar D.S."/>
        </authorList>
    </citation>
    <scope>NUCLEOTIDE SEQUENCE [LARGE SCALE GENOMIC DNA]</scope>
    <source>
        <strain evidence="3">cv. Nemared</strain>
    </source>
</reference>
<accession>A0A251Q8I8</accession>
<evidence type="ECO:0000256" key="1">
    <source>
        <dbReference type="SAM" id="Phobius"/>
    </source>
</evidence>
<organism evidence="2 3">
    <name type="scientific">Prunus persica</name>
    <name type="common">Peach</name>
    <name type="synonym">Amygdalus persica</name>
    <dbReference type="NCBI Taxonomy" id="3760"/>
    <lineage>
        <taxon>Eukaryota</taxon>
        <taxon>Viridiplantae</taxon>
        <taxon>Streptophyta</taxon>
        <taxon>Embryophyta</taxon>
        <taxon>Tracheophyta</taxon>
        <taxon>Spermatophyta</taxon>
        <taxon>Magnoliopsida</taxon>
        <taxon>eudicotyledons</taxon>
        <taxon>Gunneridae</taxon>
        <taxon>Pentapetalae</taxon>
        <taxon>rosids</taxon>
        <taxon>fabids</taxon>
        <taxon>Rosales</taxon>
        <taxon>Rosaceae</taxon>
        <taxon>Amygdaloideae</taxon>
        <taxon>Amygdaleae</taxon>
        <taxon>Prunus</taxon>
    </lineage>
</organism>
<dbReference type="EMBL" id="CM007652">
    <property type="protein sequence ID" value="ONI20161.1"/>
    <property type="molecule type" value="Genomic_DNA"/>
</dbReference>
<proteinExistence type="predicted"/>
<sequence>MHTSVGESSLWSDSSSSSSAIKPLVIMFQQALLSYLFIIDINKIRILDIILFISTFTIISLSTFIINLLIYVFFQLCLFRLGTLMFEFMTTTMVLVL</sequence>
<name>A0A251Q8I8_PRUPE</name>
<keyword evidence="1" id="KW-0812">Transmembrane</keyword>